<dbReference type="InterPro" id="IPR022418">
    <property type="entry name" value="Porphobilinogen_deaminase_C"/>
</dbReference>
<proteinExistence type="inferred from homology"/>
<dbReference type="PROSITE" id="PS00533">
    <property type="entry name" value="PORPHOBILINOGEN_DEAM"/>
    <property type="match status" value="1"/>
</dbReference>
<evidence type="ECO:0000256" key="6">
    <source>
        <dbReference type="HAMAP-Rule" id="MF_00260"/>
    </source>
</evidence>
<protein>
    <recommendedName>
        <fullName evidence="6">Porphobilinogen deaminase</fullName>
        <shortName evidence="6">PBG</shortName>
        <ecNumber evidence="6">2.5.1.61</ecNumber>
    </recommendedName>
    <alternativeName>
        <fullName evidence="6">Hydroxymethylbilane synthase</fullName>
        <shortName evidence="6">HMBS</shortName>
    </alternativeName>
    <alternativeName>
        <fullName evidence="6">Pre-uroporphyrinogen synthase</fullName>
    </alternativeName>
</protein>
<dbReference type="PANTHER" id="PTHR11557:SF0">
    <property type="entry name" value="PORPHOBILINOGEN DEAMINASE"/>
    <property type="match status" value="1"/>
</dbReference>
<dbReference type="Gene3D" id="3.30.160.40">
    <property type="entry name" value="Porphobilinogen deaminase, C-terminal domain"/>
    <property type="match status" value="1"/>
</dbReference>
<comment type="catalytic activity">
    <reaction evidence="5 6">
        <text>4 porphobilinogen + H2O = hydroxymethylbilane + 4 NH4(+)</text>
        <dbReference type="Rhea" id="RHEA:13185"/>
        <dbReference type="ChEBI" id="CHEBI:15377"/>
        <dbReference type="ChEBI" id="CHEBI:28938"/>
        <dbReference type="ChEBI" id="CHEBI:57845"/>
        <dbReference type="ChEBI" id="CHEBI:58126"/>
        <dbReference type="EC" id="2.5.1.61"/>
    </reaction>
</comment>
<feature type="modified residue" description="S-(dipyrrolylmethanemethyl)cysteine" evidence="6">
    <location>
        <position position="248"/>
    </location>
</feature>
<dbReference type="HAMAP" id="MF_00260">
    <property type="entry name" value="Porphobil_deam"/>
    <property type="match status" value="1"/>
</dbReference>
<evidence type="ECO:0000256" key="1">
    <source>
        <dbReference type="ARBA" id="ARBA00002869"/>
    </source>
</evidence>
<comment type="function">
    <text evidence="1 6">Tetrapolymerization of the monopyrrole PBG into the hydroxymethylbilane pre-uroporphyrinogen in several discrete steps.</text>
</comment>
<evidence type="ECO:0000256" key="2">
    <source>
        <dbReference type="ARBA" id="ARBA00005638"/>
    </source>
</evidence>
<dbReference type="EC" id="2.5.1.61" evidence="6"/>
<dbReference type="PIRSF" id="PIRSF001438">
    <property type="entry name" value="4pyrrol_synth_OHMeBilane_synth"/>
    <property type="match status" value="1"/>
</dbReference>
<keyword evidence="4 6" id="KW-0627">Porphyrin biosynthesis</keyword>
<dbReference type="Pfam" id="PF01379">
    <property type="entry name" value="Porphobil_deam"/>
    <property type="match status" value="1"/>
</dbReference>
<comment type="miscellaneous">
    <text evidence="6">The porphobilinogen subunits are added to the dipyrromethane group.</text>
</comment>
<dbReference type="InterPro" id="IPR000860">
    <property type="entry name" value="HemC"/>
</dbReference>
<dbReference type="Gene3D" id="3.40.190.10">
    <property type="entry name" value="Periplasmic binding protein-like II"/>
    <property type="match status" value="2"/>
</dbReference>
<dbReference type="InterPro" id="IPR022417">
    <property type="entry name" value="Porphobilin_deaminase_N"/>
</dbReference>
<organism evidence="9 10">
    <name type="scientific">Pseudonocardia nematodicida</name>
    <dbReference type="NCBI Taxonomy" id="1206997"/>
    <lineage>
        <taxon>Bacteria</taxon>
        <taxon>Bacillati</taxon>
        <taxon>Actinomycetota</taxon>
        <taxon>Actinomycetes</taxon>
        <taxon>Pseudonocardiales</taxon>
        <taxon>Pseudonocardiaceae</taxon>
        <taxon>Pseudonocardia</taxon>
    </lineage>
</organism>
<dbReference type="EMBL" id="JBEDNQ010000003">
    <property type="protein sequence ID" value="MEQ3550417.1"/>
    <property type="molecule type" value="Genomic_DNA"/>
</dbReference>
<evidence type="ECO:0000256" key="4">
    <source>
        <dbReference type="ARBA" id="ARBA00023244"/>
    </source>
</evidence>
<dbReference type="Pfam" id="PF03900">
    <property type="entry name" value="Porphobil_deamC"/>
    <property type="match status" value="1"/>
</dbReference>
<sequence length="335" mass="33802">MSGPAVPATPGVPATLRIGTRPSTLAVAQSTTIADRLTAAGHPCELVTISTSGDRSMAPVTTLGVGVFVSALRDALTAGEIDVAVHSFKDLPTAQPGGLRIAAVPGREDARDALVTNGRVLGELGRGARVGTGSPRRAAQLYALGQGLEVVPIRGNVDTRIGKVRSGELDAVVVAAAGLRRLGRVDEAAELIDPLQMLPAPAQGALAIECRGTDTDLAATLQAVLDDPGVRAAVAAERAVLATLEAGCTAPVGALADVVSDLDDDGRAVDRLSLRAALGVGEITGGDVLRASVTGEMDAAEKLGAALAHELLDLGAEDLPPAGLGSVNRWIGSTE</sequence>
<dbReference type="InterPro" id="IPR022419">
    <property type="entry name" value="Porphobilin_deaminase_cofac_BS"/>
</dbReference>
<name>A0ABV1K9W5_9PSEU</name>
<keyword evidence="3 6" id="KW-0808">Transferase</keyword>
<dbReference type="SUPFAM" id="SSF54782">
    <property type="entry name" value="Porphobilinogen deaminase (hydroxymethylbilane synthase), C-terminal domain"/>
    <property type="match status" value="1"/>
</dbReference>
<comment type="cofactor">
    <cofactor evidence="6">
        <name>dipyrromethane</name>
        <dbReference type="ChEBI" id="CHEBI:60342"/>
    </cofactor>
    <text evidence="6">Binds 1 dipyrromethane group covalently.</text>
</comment>
<comment type="caution">
    <text evidence="9">The sequence shown here is derived from an EMBL/GenBank/DDBJ whole genome shotgun (WGS) entry which is preliminary data.</text>
</comment>
<comment type="subunit">
    <text evidence="6">Monomer.</text>
</comment>
<comment type="similarity">
    <text evidence="2 6">Belongs to the HMBS family.</text>
</comment>
<evidence type="ECO:0000256" key="5">
    <source>
        <dbReference type="ARBA" id="ARBA00048169"/>
    </source>
</evidence>
<dbReference type="SUPFAM" id="SSF53850">
    <property type="entry name" value="Periplasmic binding protein-like II"/>
    <property type="match status" value="1"/>
</dbReference>
<evidence type="ECO:0000259" key="7">
    <source>
        <dbReference type="Pfam" id="PF01379"/>
    </source>
</evidence>
<evidence type="ECO:0000259" key="8">
    <source>
        <dbReference type="Pfam" id="PF03900"/>
    </source>
</evidence>
<evidence type="ECO:0000313" key="9">
    <source>
        <dbReference type="EMBL" id="MEQ3550417.1"/>
    </source>
</evidence>
<reference evidence="9 10" key="1">
    <citation type="submission" date="2024-03" db="EMBL/GenBank/DDBJ databases">
        <title>Draft genome sequence of Pseudonocardia nematodicida JCM 31783.</title>
        <authorList>
            <person name="Butdee W."/>
            <person name="Duangmal K."/>
        </authorList>
    </citation>
    <scope>NUCLEOTIDE SEQUENCE [LARGE SCALE GENOMIC DNA]</scope>
    <source>
        <strain evidence="9 10">JCM 31783</strain>
    </source>
</reference>
<feature type="domain" description="Porphobilinogen deaminase C-terminal" evidence="8">
    <location>
        <begin position="233"/>
        <end position="312"/>
    </location>
</feature>
<evidence type="ECO:0000313" key="10">
    <source>
        <dbReference type="Proteomes" id="UP001494902"/>
    </source>
</evidence>
<evidence type="ECO:0000256" key="3">
    <source>
        <dbReference type="ARBA" id="ARBA00022679"/>
    </source>
</evidence>
<dbReference type="GO" id="GO:0004418">
    <property type="term" value="F:hydroxymethylbilane synthase activity"/>
    <property type="evidence" value="ECO:0007669"/>
    <property type="project" value="UniProtKB-EC"/>
</dbReference>
<dbReference type="PANTHER" id="PTHR11557">
    <property type="entry name" value="PORPHOBILINOGEN DEAMINASE"/>
    <property type="match status" value="1"/>
</dbReference>
<dbReference type="RefSeq" id="WP_349297504.1">
    <property type="nucleotide sequence ID" value="NZ_JBEDNQ010000003.1"/>
</dbReference>
<feature type="domain" description="Porphobilinogen deaminase N-terminal" evidence="7">
    <location>
        <begin position="16"/>
        <end position="217"/>
    </location>
</feature>
<dbReference type="Proteomes" id="UP001494902">
    <property type="component" value="Unassembled WGS sequence"/>
</dbReference>
<dbReference type="InterPro" id="IPR036803">
    <property type="entry name" value="Porphobilinogen_deaminase_C_sf"/>
</dbReference>
<dbReference type="NCBIfam" id="TIGR00212">
    <property type="entry name" value="hemC"/>
    <property type="match status" value="1"/>
</dbReference>
<accession>A0ABV1K9W5</accession>
<dbReference type="PRINTS" id="PR00151">
    <property type="entry name" value="PORPHBDMNASE"/>
</dbReference>
<gene>
    <name evidence="6 9" type="primary">hemC</name>
    <name evidence="9" type="ORF">WIS52_08035</name>
</gene>
<keyword evidence="10" id="KW-1185">Reference proteome</keyword>